<evidence type="ECO:0000313" key="5">
    <source>
        <dbReference type="Proteomes" id="UP000198724"/>
    </source>
</evidence>
<organism evidence="4 5">
    <name type="scientific">Pontibacter chinhatensis</name>
    <dbReference type="NCBI Taxonomy" id="1436961"/>
    <lineage>
        <taxon>Bacteria</taxon>
        <taxon>Pseudomonadati</taxon>
        <taxon>Bacteroidota</taxon>
        <taxon>Cytophagia</taxon>
        <taxon>Cytophagales</taxon>
        <taxon>Hymenobacteraceae</taxon>
        <taxon>Pontibacter</taxon>
    </lineage>
</organism>
<proteinExistence type="predicted"/>
<feature type="domain" description="D-isomer specific 2-hydroxyacid dehydrogenase NAD-binding" evidence="3">
    <location>
        <begin position="101"/>
        <end position="274"/>
    </location>
</feature>
<dbReference type="SUPFAM" id="SSF51735">
    <property type="entry name" value="NAD(P)-binding Rossmann-fold domains"/>
    <property type="match status" value="1"/>
</dbReference>
<dbReference type="InterPro" id="IPR036291">
    <property type="entry name" value="NAD(P)-bd_dom_sf"/>
</dbReference>
<dbReference type="GO" id="GO:0051287">
    <property type="term" value="F:NAD binding"/>
    <property type="evidence" value="ECO:0007669"/>
    <property type="project" value="InterPro"/>
</dbReference>
<dbReference type="Pfam" id="PF02826">
    <property type="entry name" value="2-Hacid_dh_C"/>
    <property type="match status" value="1"/>
</dbReference>
<dbReference type="CDD" id="cd12164">
    <property type="entry name" value="GDH_like_2"/>
    <property type="match status" value="1"/>
</dbReference>
<accession>A0A1I2X067</accession>
<evidence type="ECO:0000313" key="4">
    <source>
        <dbReference type="EMBL" id="SFH06940.1"/>
    </source>
</evidence>
<reference evidence="5" key="1">
    <citation type="submission" date="2016-10" db="EMBL/GenBank/DDBJ databases">
        <authorList>
            <person name="Varghese N."/>
            <person name="Submissions S."/>
        </authorList>
    </citation>
    <scope>NUCLEOTIDE SEQUENCE [LARGE SCALE GENOMIC DNA]</scope>
    <source>
        <strain evidence="5">LP51</strain>
    </source>
</reference>
<evidence type="ECO:0000259" key="3">
    <source>
        <dbReference type="Pfam" id="PF02826"/>
    </source>
</evidence>
<dbReference type="PANTHER" id="PTHR43333">
    <property type="entry name" value="2-HACID_DH_C DOMAIN-CONTAINING PROTEIN"/>
    <property type="match status" value="1"/>
</dbReference>
<dbReference type="GO" id="GO:0016616">
    <property type="term" value="F:oxidoreductase activity, acting on the CH-OH group of donors, NAD or NADP as acceptor"/>
    <property type="evidence" value="ECO:0007669"/>
    <property type="project" value="UniProtKB-ARBA"/>
</dbReference>
<dbReference type="EMBL" id="FOOT01000005">
    <property type="protein sequence ID" value="SFH06940.1"/>
    <property type="molecule type" value="Genomic_DNA"/>
</dbReference>
<gene>
    <name evidence="4" type="ORF">SAMN05421739_105307</name>
</gene>
<dbReference type="Proteomes" id="UP000198724">
    <property type="component" value="Unassembled WGS sequence"/>
</dbReference>
<keyword evidence="2" id="KW-0520">NAD</keyword>
<dbReference type="OrthoDB" id="9805416at2"/>
<dbReference type="RefSeq" id="WP_092103596.1">
    <property type="nucleotide sequence ID" value="NZ_FOOT01000005.1"/>
</dbReference>
<evidence type="ECO:0000256" key="2">
    <source>
        <dbReference type="ARBA" id="ARBA00023027"/>
    </source>
</evidence>
<dbReference type="InterPro" id="IPR029753">
    <property type="entry name" value="D-isomer_DH_CS"/>
</dbReference>
<evidence type="ECO:0000256" key="1">
    <source>
        <dbReference type="ARBA" id="ARBA00023002"/>
    </source>
</evidence>
<keyword evidence="4" id="KW-0670">Pyruvate</keyword>
<dbReference type="PROSITE" id="PS00671">
    <property type="entry name" value="D_2_HYDROXYACID_DH_3"/>
    <property type="match status" value="1"/>
</dbReference>
<dbReference type="PANTHER" id="PTHR43333:SF1">
    <property type="entry name" value="D-ISOMER SPECIFIC 2-HYDROXYACID DEHYDROGENASE NAD-BINDING DOMAIN-CONTAINING PROTEIN"/>
    <property type="match status" value="1"/>
</dbReference>
<dbReference type="Gene3D" id="3.40.50.720">
    <property type="entry name" value="NAD(P)-binding Rossmann-like Domain"/>
    <property type="match status" value="2"/>
</dbReference>
<dbReference type="InterPro" id="IPR006140">
    <property type="entry name" value="D-isomer_DH_NAD-bd"/>
</dbReference>
<dbReference type="AlphaFoldDB" id="A0A1I2X067"/>
<name>A0A1I2X067_9BACT</name>
<sequence>MPITILSQGRNVEPWVKALKEKRPDLDLRVYPEDQPREEITFALAWGHPLGAFRQYPNLTCISSLGAGVDHILKDPDIPEQVQIARIKDEDLTTDMANFTMALVLNHLRDLHTYKAAEETQTWKPLRYKRNADVTVGVMGIGTLGSAVAQRLSSIGLRVTGWANSAKQIEGIGMYAGAGELDAFLNAADVLICLLPLTPDTANILNKENLLKLPKGAFLINVARGEHLVEENLLELLETGHLSGASLDVFREEPLPESHPFWSHPKINVTPHIASVTNPESAVDQILENYDRNQRGEEPLNLVSRTRGY</sequence>
<protein>
    <submittedName>
        <fullName evidence="4">Glyoxylate/hydroxypyruvate reductase A</fullName>
    </submittedName>
</protein>
<dbReference type="STRING" id="1436961.SAMN05421739_105307"/>
<keyword evidence="1" id="KW-0560">Oxidoreductase</keyword>
<keyword evidence="5" id="KW-1185">Reference proteome</keyword>